<proteinExistence type="predicted"/>
<dbReference type="Proteomes" id="UP001187192">
    <property type="component" value="Unassembled WGS sequence"/>
</dbReference>
<dbReference type="InterPro" id="IPR001509">
    <property type="entry name" value="Epimerase_deHydtase"/>
</dbReference>
<sequence>MERVCVTGAGGFVASWLVKLLLSQDYIVHGTVRDPCDEKNSHLKKLEKADENLQLFKTDLLDYEGLCSAMAGCSGVFHVACPVFPGPVPNPEKELIEPAVTGTRNVVNACVKTGVKRVVVVSSVGAVMLNPNWPNDKPMDELCWSDHAFCNQSQSFYCLGKTIAEAEALELAKSSGLSMVSVCPSIVIGPMLQSTVNASSLLLLTLLKDGHESLENKARTVVDVRDVAEALILTYKKPKVEGRYICTSYVVSMKAMADMLKSKFPYYNYPKSFTEVEEDVKLSSEKLQKLGWKYRPLEETLADSVQSYLEIGVLSKH</sequence>
<evidence type="ECO:0000256" key="1">
    <source>
        <dbReference type="ARBA" id="ARBA00022857"/>
    </source>
</evidence>
<dbReference type="PANTHER" id="PTHR10366">
    <property type="entry name" value="NAD DEPENDENT EPIMERASE/DEHYDRATASE"/>
    <property type="match status" value="1"/>
</dbReference>
<keyword evidence="3" id="KW-0732">Signal</keyword>
<feature type="signal peptide" evidence="3">
    <location>
        <begin position="1"/>
        <end position="23"/>
    </location>
</feature>
<dbReference type="InterPro" id="IPR050425">
    <property type="entry name" value="NAD(P)_dehydrat-like"/>
</dbReference>
<keyword evidence="2" id="KW-0560">Oxidoreductase</keyword>
<evidence type="ECO:0000259" key="4">
    <source>
        <dbReference type="Pfam" id="PF01370"/>
    </source>
</evidence>
<keyword evidence="1" id="KW-0521">NADP</keyword>
<feature type="chain" id="PRO_5041650864" description="NAD-dependent epimerase/dehydratase domain-containing protein" evidence="3">
    <location>
        <begin position="24"/>
        <end position="317"/>
    </location>
</feature>
<dbReference type="CDD" id="cd08958">
    <property type="entry name" value="FR_SDR_e"/>
    <property type="match status" value="1"/>
</dbReference>
<name>A0AA87ZM40_FICCA</name>
<dbReference type="SUPFAM" id="SSF51735">
    <property type="entry name" value="NAD(P)-binding Rossmann-fold domains"/>
    <property type="match status" value="1"/>
</dbReference>
<organism evidence="5 6">
    <name type="scientific">Ficus carica</name>
    <name type="common">Common fig</name>
    <dbReference type="NCBI Taxonomy" id="3494"/>
    <lineage>
        <taxon>Eukaryota</taxon>
        <taxon>Viridiplantae</taxon>
        <taxon>Streptophyta</taxon>
        <taxon>Embryophyta</taxon>
        <taxon>Tracheophyta</taxon>
        <taxon>Spermatophyta</taxon>
        <taxon>Magnoliopsida</taxon>
        <taxon>eudicotyledons</taxon>
        <taxon>Gunneridae</taxon>
        <taxon>Pentapetalae</taxon>
        <taxon>rosids</taxon>
        <taxon>fabids</taxon>
        <taxon>Rosales</taxon>
        <taxon>Moraceae</taxon>
        <taxon>Ficeae</taxon>
        <taxon>Ficus</taxon>
    </lineage>
</organism>
<dbReference type="PANTHER" id="PTHR10366:SF831">
    <property type="entry name" value="NAD-DEPENDENT EPIMERASE_DEHYDRATASE DOMAIN-CONTAINING PROTEIN"/>
    <property type="match status" value="1"/>
</dbReference>
<feature type="domain" description="NAD-dependent epimerase/dehydratase" evidence="4">
    <location>
        <begin position="4"/>
        <end position="239"/>
    </location>
</feature>
<protein>
    <recommendedName>
        <fullName evidence="4">NAD-dependent epimerase/dehydratase domain-containing protein</fullName>
    </recommendedName>
</protein>
<dbReference type="InterPro" id="IPR036291">
    <property type="entry name" value="NAD(P)-bd_dom_sf"/>
</dbReference>
<dbReference type="Gene3D" id="3.40.50.720">
    <property type="entry name" value="NAD(P)-binding Rossmann-like Domain"/>
    <property type="match status" value="1"/>
</dbReference>
<accession>A0AA87ZM40</accession>
<comment type="caution">
    <text evidence="5">The sequence shown here is derived from an EMBL/GenBank/DDBJ whole genome shotgun (WGS) entry which is preliminary data.</text>
</comment>
<gene>
    <name evidence="5" type="ORF">TIFTF001_004814</name>
</gene>
<evidence type="ECO:0000256" key="3">
    <source>
        <dbReference type="SAM" id="SignalP"/>
    </source>
</evidence>
<keyword evidence="6" id="KW-1185">Reference proteome</keyword>
<reference evidence="5" key="1">
    <citation type="submission" date="2023-07" db="EMBL/GenBank/DDBJ databases">
        <title>draft genome sequence of fig (Ficus carica).</title>
        <authorList>
            <person name="Takahashi T."/>
            <person name="Nishimura K."/>
        </authorList>
    </citation>
    <scope>NUCLEOTIDE SEQUENCE</scope>
</reference>
<evidence type="ECO:0000313" key="6">
    <source>
        <dbReference type="Proteomes" id="UP001187192"/>
    </source>
</evidence>
<evidence type="ECO:0000256" key="2">
    <source>
        <dbReference type="ARBA" id="ARBA00023002"/>
    </source>
</evidence>
<dbReference type="Pfam" id="PF01370">
    <property type="entry name" value="Epimerase"/>
    <property type="match status" value="1"/>
</dbReference>
<dbReference type="GO" id="GO:0016616">
    <property type="term" value="F:oxidoreductase activity, acting on the CH-OH group of donors, NAD or NADP as acceptor"/>
    <property type="evidence" value="ECO:0007669"/>
    <property type="project" value="TreeGrafter"/>
</dbReference>
<dbReference type="AlphaFoldDB" id="A0AA87ZM40"/>
<evidence type="ECO:0000313" key="5">
    <source>
        <dbReference type="EMBL" id="GMN34680.1"/>
    </source>
</evidence>
<dbReference type="FunFam" id="3.40.50.720:FF:000382">
    <property type="entry name" value="NAD(P)-binding Rossmann-fold superfamily protein"/>
    <property type="match status" value="1"/>
</dbReference>
<dbReference type="EMBL" id="BTGU01000005">
    <property type="protein sequence ID" value="GMN34680.1"/>
    <property type="molecule type" value="Genomic_DNA"/>
</dbReference>